<dbReference type="Gene3D" id="1.10.10.10">
    <property type="entry name" value="Winged helix-like DNA-binding domain superfamily/Winged helix DNA-binding domain"/>
    <property type="match status" value="1"/>
</dbReference>
<evidence type="ECO:0000313" key="9">
    <source>
        <dbReference type="Proteomes" id="UP001185331"/>
    </source>
</evidence>
<accession>A0AAE3XIU1</accession>
<dbReference type="InterPro" id="IPR043128">
    <property type="entry name" value="Rev_trsase/Diguanyl_cyclase"/>
</dbReference>
<protein>
    <submittedName>
        <fullName evidence="8">Diguanylate cyclase (GGDEF)-like protein</fullName>
    </submittedName>
</protein>
<dbReference type="InterPro" id="IPR036388">
    <property type="entry name" value="WH-like_DNA-bd_sf"/>
</dbReference>
<evidence type="ECO:0000259" key="7">
    <source>
        <dbReference type="PROSITE" id="PS51755"/>
    </source>
</evidence>
<dbReference type="Proteomes" id="UP001185331">
    <property type="component" value="Unassembled WGS sequence"/>
</dbReference>
<dbReference type="AlphaFoldDB" id="A0AAE3XIU1"/>
<dbReference type="RefSeq" id="WP_309858484.1">
    <property type="nucleotide sequence ID" value="NZ_JAVDQJ010000020.1"/>
</dbReference>
<dbReference type="CDD" id="cd00383">
    <property type="entry name" value="trans_reg_C"/>
    <property type="match status" value="1"/>
</dbReference>
<dbReference type="GO" id="GO:0003677">
    <property type="term" value="F:DNA binding"/>
    <property type="evidence" value="ECO:0007669"/>
    <property type="project" value="UniProtKB-UniRule"/>
</dbReference>
<feature type="DNA-binding region" description="OmpR/PhoB-type" evidence="4">
    <location>
        <begin position="713"/>
        <end position="810"/>
    </location>
</feature>
<dbReference type="PROSITE" id="PS50887">
    <property type="entry name" value="GGDEF"/>
    <property type="match status" value="1"/>
</dbReference>
<dbReference type="GO" id="GO:0043709">
    <property type="term" value="P:cell adhesion involved in single-species biofilm formation"/>
    <property type="evidence" value="ECO:0007669"/>
    <property type="project" value="TreeGrafter"/>
</dbReference>
<dbReference type="InterPro" id="IPR050469">
    <property type="entry name" value="Diguanylate_Cyclase"/>
</dbReference>
<dbReference type="SUPFAM" id="SSF46894">
    <property type="entry name" value="C-terminal effector domain of the bipartite response regulators"/>
    <property type="match status" value="1"/>
</dbReference>
<dbReference type="InterPro" id="IPR029016">
    <property type="entry name" value="GAF-like_dom_sf"/>
</dbReference>
<feature type="coiled-coil region" evidence="5">
    <location>
        <begin position="308"/>
        <end position="367"/>
    </location>
</feature>
<dbReference type="NCBIfam" id="TIGR00254">
    <property type="entry name" value="GGDEF"/>
    <property type="match status" value="1"/>
</dbReference>
<evidence type="ECO:0000313" key="8">
    <source>
        <dbReference type="EMBL" id="MDR6221065.1"/>
    </source>
</evidence>
<dbReference type="Pfam" id="PF00486">
    <property type="entry name" value="Trans_reg_C"/>
    <property type="match status" value="1"/>
</dbReference>
<evidence type="ECO:0000256" key="3">
    <source>
        <dbReference type="ARBA" id="ARBA00023163"/>
    </source>
</evidence>
<evidence type="ECO:0000256" key="4">
    <source>
        <dbReference type="PROSITE-ProRule" id="PRU01091"/>
    </source>
</evidence>
<gene>
    <name evidence="8" type="ORF">J2Y00_004696</name>
</gene>
<dbReference type="PANTHER" id="PTHR45138">
    <property type="entry name" value="REGULATORY COMPONENTS OF SENSORY TRANSDUCTION SYSTEM"/>
    <property type="match status" value="1"/>
</dbReference>
<evidence type="ECO:0000259" key="6">
    <source>
        <dbReference type="PROSITE" id="PS50887"/>
    </source>
</evidence>
<feature type="domain" description="GGDEF" evidence="6">
    <location>
        <begin position="577"/>
        <end position="710"/>
    </location>
</feature>
<sequence>MKPLAPSDVLTRHESFEHAWRLLTDHPAQARALASVDQTHPALALQARTVHCAADLGAGLYPEALAEALAVVDELRGTTDQLWLSRALQIAALASDALYQRDLTLARTPRPSDAARALQRFALHSPPLAHPGDIWYLTDRCDIAPHVRATAQGLEQTAPAGRHILAQTSVNLGILECEAGRLAEGIALLERGRDLADTTGDLAGWVSAVSHLAHVHTELGEFAAARRALNGVASRSAELSGSAYRSLLFAQVRVEYQAGDLQAALLALGALHSTTLTGPEQQAALLIEADLHAQLGRYEEAYTLIERLAELTKQLNTRERDRQLAQLDEKYQVEIMRRDAAVQQLKAEAARREAEMEHLEKVELQRALESNAILIHLLRDSHLVSETLLGVSQLTQLDLDPVDLARHALTLVTRVVDADWCALACRKGGQVTFETVWARTEDSRAFASVTLPESRGVHEALLHSPASQDEPTFASSYERGTTHCPELVDAGLSGCASLPAGTALDVTYVLLLGRLGPDREWTERERRVLSATSHTLRAAVESQERMHRSREAALTDSLTGLANRRAFEERVRDAAGTAFSVAMLDLDGLKRTNDTRGHAAGDTLLRVFAAALRAQAPRDVQAFRLGGDEMALVMDGHSGPDPQVDRTVRAVVEASVAAVRTAGFPEADCSFGVAGWPGEGRTPVDVVALADTRLYAEKQARRARRSAAERPPGGAVVFGDAVLDTVTRDVRGPLGQTKLSPRESELLRALVHHSQQVVTRADLTVMGGLAGNDTGGALDVHISNLRRKLAGVTEHAGIRTVRGQGFSLQWYEEFTDH</sequence>
<dbReference type="GO" id="GO:0005886">
    <property type="term" value="C:plasma membrane"/>
    <property type="evidence" value="ECO:0007669"/>
    <property type="project" value="TreeGrafter"/>
</dbReference>
<dbReference type="SMART" id="SM00267">
    <property type="entry name" value="GGDEF"/>
    <property type="match status" value="1"/>
</dbReference>
<dbReference type="CDD" id="cd01949">
    <property type="entry name" value="GGDEF"/>
    <property type="match status" value="1"/>
</dbReference>
<proteinExistence type="predicted"/>
<organism evidence="8 9">
    <name type="scientific">Deinococcus soli</name>
    <name type="common">ex Cha et al. 2016</name>
    <dbReference type="NCBI Taxonomy" id="1309411"/>
    <lineage>
        <taxon>Bacteria</taxon>
        <taxon>Thermotogati</taxon>
        <taxon>Deinococcota</taxon>
        <taxon>Deinococci</taxon>
        <taxon>Deinococcales</taxon>
        <taxon>Deinococcaceae</taxon>
        <taxon>Deinococcus</taxon>
    </lineage>
</organism>
<dbReference type="Gene3D" id="1.25.40.10">
    <property type="entry name" value="Tetratricopeptide repeat domain"/>
    <property type="match status" value="1"/>
</dbReference>
<dbReference type="PANTHER" id="PTHR45138:SF9">
    <property type="entry name" value="DIGUANYLATE CYCLASE DGCM-RELATED"/>
    <property type="match status" value="1"/>
</dbReference>
<dbReference type="InterPro" id="IPR011990">
    <property type="entry name" value="TPR-like_helical_dom_sf"/>
</dbReference>
<comment type="caution">
    <text evidence="8">The sequence shown here is derived from an EMBL/GenBank/DDBJ whole genome shotgun (WGS) entry which is preliminary data.</text>
</comment>
<dbReference type="SMART" id="SM00862">
    <property type="entry name" value="Trans_reg_C"/>
    <property type="match status" value="1"/>
</dbReference>
<dbReference type="GO" id="GO:1902201">
    <property type="term" value="P:negative regulation of bacterial-type flagellum-dependent cell motility"/>
    <property type="evidence" value="ECO:0007669"/>
    <property type="project" value="TreeGrafter"/>
</dbReference>
<keyword evidence="5" id="KW-0175">Coiled coil</keyword>
<dbReference type="Pfam" id="PF00990">
    <property type="entry name" value="GGDEF"/>
    <property type="match status" value="1"/>
</dbReference>
<evidence type="ECO:0000256" key="1">
    <source>
        <dbReference type="ARBA" id="ARBA00023015"/>
    </source>
</evidence>
<dbReference type="InterPro" id="IPR016032">
    <property type="entry name" value="Sig_transdc_resp-reg_C-effctor"/>
</dbReference>
<feature type="domain" description="OmpR/PhoB-type" evidence="7">
    <location>
        <begin position="713"/>
        <end position="810"/>
    </location>
</feature>
<dbReference type="PROSITE" id="PS51755">
    <property type="entry name" value="OMPR_PHOB"/>
    <property type="match status" value="1"/>
</dbReference>
<keyword evidence="3" id="KW-0804">Transcription</keyword>
<dbReference type="SUPFAM" id="SSF55073">
    <property type="entry name" value="Nucleotide cyclase"/>
    <property type="match status" value="1"/>
</dbReference>
<dbReference type="InterPro" id="IPR029787">
    <property type="entry name" value="Nucleotide_cyclase"/>
</dbReference>
<dbReference type="SUPFAM" id="SSF55781">
    <property type="entry name" value="GAF domain-like"/>
    <property type="match status" value="1"/>
</dbReference>
<reference evidence="8" key="1">
    <citation type="submission" date="2023-07" db="EMBL/GenBank/DDBJ databases">
        <title>Sorghum-associated microbial communities from plants grown in Nebraska, USA.</title>
        <authorList>
            <person name="Schachtman D."/>
        </authorList>
    </citation>
    <scope>NUCLEOTIDE SEQUENCE</scope>
    <source>
        <strain evidence="8">BE330</strain>
    </source>
</reference>
<dbReference type="SUPFAM" id="SSF48452">
    <property type="entry name" value="TPR-like"/>
    <property type="match status" value="1"/>
</dbReference>
<evidence type="ECO:0000256" key="2">
    <source>
        <dbReference type="ARBA" id="ARBA00023125"/>
    </source>
</evidence>
<dbReference type="InterPro" id="IPR001867">
    <property type="entry name" value="OmpR/PhoB-type_DNA-bd"/>
</dbReference>
<keyword evidence="2 4" id="KW-0238">DNA-binding</keyword>
<dbReference type="InterPro" id="IPR000160">
    <property type="entry name" value="GGDEF_dom"/>
</dbReference>
<dbReference type="Gene3D" id="3.30.70.270">
    <property type="match status" value="1"/>
</dbReference>
<dbReference type="GO" id="GO:0006355">
    <property type="term" value="P:regulation of DNA-templated transcription"/>
    <property type="evidence" value="ECO:0007669"/>
    <property type="project" value="InterPro"/>
</dbReference>
<dbReference type="Gene3D" id="3.30.450.40">
    <property type="match status" value="1"/>
</dbReference>
<dbReference type="GO" id="GO:0052621">
    <property type="term" value="F:diguanylate cyclase activity"/>
    <property type="evidence" value="ECO:0007669"/>
    <property type="project" value="TreeGrafter"/>
</dbReference>
<dbReference type="EMBL" id="JAVDQK010000022">
    <property type="protein sequence ID" value="MDR6221065.1"/>
    <property type="molecule type" value="Genomic_DNA"/>
</dbReference>
<dbReference type="GO" id="GO:0000160">
    <property type="term" value="P:phosphorelay signal transduction system"/>
    <property type="evidence" value="ECO:0007669"/>
    <property type="project" value="InterPro"/>
</dbReference>
<keyword evidence="1" id="KW-0805">Transcription regulation</keyword>
<name>A0AAE3XIU1_9DEIO</name>
<evidence type="ECO:0000256" key="5">
    <source>
        <dbReference type="SAM" id="Coils"/>
    </source>
</evidence>